<dbReference type="InterPro" id="IPR040873">
    <property type="entry name" value="SoPB_HTH"/>
</dbReference>
<feature type="region of interest" description="Disordered" evidence="3">
    <location>
        <begin position="1"/>
        <end position="30"/>
    </location>
</feature>
<evidence type="ECO:0000259" key="4">
    <source>
        <dbReference type="SMART" id="SM00470"/>
    </source>
</evidence>
<dbReference type="InterPro" id="IPR004437">
    <property type="entry name" value="ParB/RepB/Spo0J"/>
</dbReference>
<dbReference type="Pfam" id="PF18090">
    <property type="entry name" value="SoPB_HTH"/>
    <property type="match status" value="1"/>
</dbReference>
<dbReference type="SMART" id="SM00470">
    <property type="entry name" value="ParB"/>
    <property type="match status" value="1"/>
</dbReference>
<keyword evidence="2" id="KW-0175">Coiled coil</keyword>
<dbReference type="InterPro" id="IPR036086">
    <property type="entry name" value="ParB/Sulfiredoxin_sf"/>
</dbReference>
<dbReference type="InterPro" id="IPR050336">
    <property type="entry name" value="Chromosome_partition/occlusion"/>
</dbReference>
<keyword evidence="6" id="KW-1185">Reference proteome</keyword>
<proteinExistence type="inferred from homology"/>
<dbReference type="PANTHER" id="PTHR33375">
    <property type="entry name" value="CHROMOSOME-PARTITIONING PROTEIN PARB-RELATED"/>
    <property type="match status" value="1"/>
</dbReference>
<dbReference type="SUPFAM" id="SSF110849">
    <property type="entry name" value="ParB/Sulfiredoxin"/>
    <property type="match status" value="1"/>
</dbReference>
<dbReference type="Gene3D" id="1.10.10.2830">
    <property type="match status" value="1"/>
</dbReference>
<comment type="caution">
    <text evidence="5">The sequence shown here is derived from an EMBL/GenBank/DDBJ whole genome shotgun (WGS) entry which is preliminary data.</text>
</comment>
<sequence>MGLRDKASKIDFGSLVAPAPQAPEVKQPKTAPGAMMAFANDQRSELLRENELLRGQAGQAEALRAKLDEAVEEIREWDGAKPTRLFDPKQIIRSNYANRHEASFLSADFDQLKREIEEAGGNVQPIKVRALTSPGDGPKYEIVFGHRRHEACLQLGLPVLAVVDNLDDRALFVEMDRENRERSDLSAWEQGVMYARALDAGLFPSARQLSSAIGVDPSNLGKAIALARLPEVVIAAFASPLDLQFRWVPSLNQVLEQDSEGVKTRAAAIAAHRGTMTAKQIFEALIAKPQEGGGTVPLPGTQLTDADGKVLATVKFDNRGRAAIRVETSLGTKRQQDLLKLLDQFLNER</sequence>
<reference evidence="5 6" key="1">
    <citation type="submission" date="2023-07" db="EMBL/GenBank/DDBJ databases">
        <title>Sorghum-associated microbial communities from plants grown in Nebraska, USA.</title>
        <authorList>
            <person name="Schachtman D."/>
        </authorList>
    </citation>
    <scope>NUCLEOTIDE SEQUENCE [LARGE SCALE GENOMIC DNA]</scope>
    <source>
        <strain evidence="5 6">DS1607</strain>
    </source>
</reference>
<comment type="similarity">
    <text evidence="1">Belongs to the ParB family.</text>
</comment>
<dbReference type="CDD" id="cd16405">
    <property type="entry name" value="RepB_like_N"/>
    <property type="match status" value="1"/>
</dbReference>
<accession>A0ABT9SDJ4</accession>
<dbReference type="EMBL" id="JAUSRO010000017">
    <property type="protein sequence ID" value="MDP9902255.1"/>
    <property type="molecule type" value="Genomic_DNA"/>
</dbReference>
<name>A0ABT9SDJ4_9BURK</name>
<protein>
    <submittedName>
        <fullName evidence="5">ParB family chromosome partitioning protein</fullName>
    </submittedName>
</protein>
<organism evidence="5 6">
    <name type="scientific">Variovorax ginsengisoli</name>
    <dbReference type="NCBI Taxonomy" id="363844"/>
    <lineage>
        <taxon>Bacteria</taxon>
        <taxon>Pseudomonadati</taxon>
        <taxon>Pseudomonadota</taxon>
        <taxon>Betaproteobacteria</taxon>
        <taxon>Burkholderiales</taxon>
        <taxon>Comamonadaceae</taxon>
        <taxon>Variovorax</taxon>
    </lineage>
</organism>
<dbReference type="RefSeq" id="WP_307692009.1">
    <property type="nucleotide sequence ID" value="NZ_JAUSRO010000017.1"/>
</dbReference>
<dbReference type="PANTHER" id="PTHR33375:SF1">
    <property type="entry name" value="CHROMOSOME-PARTITIONING PROTEIN PARB-RELATED"/>
    <property type="match status" value="1"/>
</dbReference>
<dbReference type="InterPro" id="IPR037972">
    <property type="entry name" value="RepB_N"/>
</dbReference>
<dbReference type="Pfam" id="PF02195">
    <property type="entry name" value="ParB_N"/>
    <property type="match status" value="1"/>
</dbReference>
<evidence type="ECO:0000256" key="3">
    <source>
        <dbReference type="SAM" id="MobiDB-lite"/>
    </source>
</evidence>
<feature type="domain" description="ParB-like N-terminal" evidence="4">
    <location>
        <begin position="84"/>
        <end position="180"/>
    </location>
</feature>
<dbReference type="Proteomes" id="UP001226867">
    <property type="component" value="Unassembled WGS sequence"/>
</dbReference>
<evidence type="ECO:0000313" key="5">
    <source>
        <dbReference type="EMBL" id="MDP9902255.1"/>
    </source>
</evidence>
<dbReference type="NCBIfam" id="TIGR00180">
    <property type="entry name" value="parB_part"/>
    <property type="match status" value="1"/>
</dbReference>
<dbReference type="InterPro" id="IPR003115">
    <property type="entry name" value="ParB_N"/>
</dbReference>
<gene>
    <name evidence="5" type="ORF">J2W36_004532</name>
</gene>
<dbReference type="Gene3D" id="3.90.1530.10">
    <property type="entry name" value="Conserved hypothetical protein from pyrococcus furiosus pfu- 392566-001, ParB domain"/>
    <property type="match status" value="1"/>
</dbReference>
<feature type="coiled-coil region" evidence="2">
    <location>
        <begin position="36"/>
        <end position="80"/>
    </location>
</feature>
<evidence type="ECO:0000256" key="1">
    <source>
        <dbReference type="ARBA" id="ARBA00006295"/>
    </source>
</evidence>
<evidence type="ECO:0000256" key="2">
    <source>
        <dbReference type="SAM" id="Coils"/>
    </source>
</evidence>
<evidence type="ECO:0000313" key="6">
    <source>
        <dbReference type="Proteomes" id="UP001226867"/>
    </source>
</evidence>
<dbReference type="SUPFAM" id="SSF109709">
    <property type="entry name" value="KorB DNA-binding domain-like"/>
    <property type="match status" value="1"/>
</dbReference>